<proteinExistence type="predicted"/>
<dbReference type="Gramene" id="Manes.04G096800.1.v8.1">
    <property type="protein sequence ID" value="Manes.04G096800.1.v8.1.CDS.1"/>
    <property type="gene ID" value="Manes.04G096800.v8.1"/>
</dbReference>
<comment type="caution">
    <text evidence="2">The sequence shown here is derived from an EMBL/GenBank/DDBJ whole genome shotgun (WGS) entry which is preliminary data.</text>
</comment>
<dbReference type="EMBL" id="CM004390">
    <property type="protein sequence ID" value="OAY52608.1"/>
    <property type="molecule type" value="Genomic_DNA"/>
</dbReference>
<accession>A0A2C9W3K5</accession>
<name>A0A2C9W3K5_MANES</name>
<gene>
    <name evidence="2" type="ORF">MANES_04G096800v8</name>
</gene>
<reference evidence="3" key="1">
    <citation type="journal article" date="2016" name="Nat. Biotechnol.">
        <title>Sequencing wild and cultivated cassava and related species reveals extensive interspecific hybridization and genetic diversity.</title>
        <authorList>
            <person name="Bredeson J.V."/>
            <person name="Lyons J.B."/>
            <person name="Prochnik S.E."/>
            <person name="Wu G.A."/>
            <person name="Ha C.M."/>
            <person name="Edsinger-Gonzales E."/>
            <person name="Grimwood J."/>
            <person name="Schmutz J."/>
            <person name="Rabbi I.Y."/>
            <person name="Egesi C."/>
            <person name="Nauluvula P."/>
            <person name="Lebot V."/>
            <person name="Ndunguru J."/>
            <person name="Mkamilo G."/>
            <person name="Bart R.S."/>
            <person name="Setter T.L."/>
            <person name="Gleadow R.M."/>
            <person name="Kulakow P."/>
            <person name="Ferguson M.E."/>
            <person name="Rounsley S."/>
            <person name="Rokhsar D.S."/>
        </authorList>
    </citation>
    <scope>NUCLEOTIDE SEQUENCE [LARGE SCALE GENOMIC DNA]</scope>
    <source>
        <strain evidence="3">cv. AM560-2</strain>
    </source>
</reference>
<keyword evidence="3" id="KW-1185">Reference proteome</keyword>
<protein>
    <submittedName>
        <fullName evidence="2">Uncharacterized protein</fullName>
    </submittedName>
</protein>
<dbReference type="Pfam" id="PF05553">
    <property type="entry name" value="DUF761"/>
    <property type="match status" value="1"/>
</dbReference>
<dbReference type="PANTHER" id="PTHR33450:SF12">
    <property type="entry name" value="COTTON FIBER PROTEIN"/>
    <property type="match status" value="1"/>
</dbReference>
<sequence length="223" mass="25593">MLRGFPSVLDTEATQKMLKNKAAKFLKRVTLVLASMAKAKTLALKTKTHALKTRLMIFSLLRDKKILMSSIPHKLHSIMGHHKHDKDEEHGGDDNNNAGDRSKAIVLHNQSFMSLPSPTQIELLQYSDPDDKLDNIYGYEEDDAEKFPDLTHSLFEYKDMEFEDPGGSVIELVKNSKKEGEEFRLEDEIDHVADLFIKRFHRQMRMQMQAALHQEGSRDACKI</sequence>
<dbReference type="Proteomes" id="UP000091857">
    <property type="component" value="Chromosome 4"/>
</dbReference>
<dbReference type="InterPro" id="IPR008480">
    <property type="entry name" value="DUF761_pln"/>
</dbReference>
<evidence type="ECO:0000313" key="2">
    <source>
        <dbReference type="EMBL" id="OAY52608.1"/>
    </source>
</evidence>
<dbReference type="PANTHER" id="PTHR33450">
    <property type="entry name" value="EMB|CAB67623.1-RELATED"/>
    <property type="match status" value="1"/>
</dbReference>
<evidence type="ECO:0000313" key="3">
    <source>
        <dbReference type="Proteomes" id="UP000091857"/>
    </source>
</evidence>
<organism evidence="2 3">
    <name type="scientific">Manihot esculenta</name>
    <name type="common">Cassava</name>
    <name type="synonym">Jatropha manihot</name>
    <dbReference type="NCBI Taxonomy" id="3983"/>
    <lineage>
        <taxon>Eukaryota</taxon>
        <taxon>Viridiplantae</taxon>
        <taxon>Streptophyta</taxon>
        <taxon>Embryophyta</taxon>
        <taxon>Tracheophyta</taxon>
        <taxon>Spermatophyta</taxon>
        <taxon>Magnoliopsida</taxon>
        <taxon>eudicotyledons</taxon>
        <taxon>Gunneridae</taxon>
        <taxon>Pentapetalae</taxon>
        <taxon>rosids</taxon>
        <taxon>fabids</taxon>
        <taxon>Malpighiales</taxon>
        <taxon>Euphorbiaceae</taxon>
        <taxon>Crotonoideae</taxon>
        <taxon>Manihoteae</taxon>
        <taxon>Manihot</taxon>
    </lineage>
</organism>
<dbReference type="STRING" id="3983.A0A2C9W3K5"/>
<evidence type="ECO:0000256" key="1">
    <source>
        <dbReference type="SAM" id="MobiDB-lite"/>
    </source>
</evidence>
<dbReference type="AlphaFoldDB" id="A0A2C9W3K5"/>
<feature type="region of interest" description="Disordered" evidence="1">
    <location>
        <begin position="81"/>
        <end position="100"/>
    </location>
</feature>